<evidence type="ECO:0000313" key="2">
    <source>
        <dbReference type="EMBL" id="QEG02625.1"/>
    </source>
</evidence>
<sequence>METIGNQRFNDEPGSQPDAARQRILRSTLAKSPADRTTTARDILQLLADELTALEPPEQSSPRSG</sequence>
<accession>A0A5B9MRT7</accession>
<evidence type="ECO:0000256" key="1">
    <source>
        <dbReference type="SAM" id="MobiDB-lite"/>
    </source>
</evidence>
<protein>
    <submittedName>
        <fullName evidence="2">Uncharacterized protein</fullName>
    </submittedName>
</protein>
<name>A0A5B9MRT7_9BACT</name>
<gene>
    <name evidence="2" type="ORF">Mal15_67460</name>
</gene>
<organism evidence="2 3">
    <name type="scientific">Stieleria maiorica</name>
    <dbReference type="NCBI Taxonomy" id="2795974"/>
    <lineage>
        <taxon>Bacteria</taxon>
        <taxon>Pseudomonadati</taxon>
        <taxon>Planctomycetota</taxon>
        <taxon>Planctomycetia</taxon>
        <taxon>Pirellulales</taxon>
        <taxon>Pirellulaceae</taxon>
        <taxon>Stieleria</taxon>
    </lineage>
</organism>
<dbReference type="KEGG" id="smam:Mal15_67460"/>
<keyword evidence="3" id="KW-1185">Reference proteome</keyword>
<reference evidence="2 3" key="1">
    <citation type="submission" date="2019-02" db="EMBL/GenBank/DDBJ databases">
        <title>Planctomycetal bacteria perform biofilm scaping via a novel small molecule.</title>
        <authorList>
            <person name="Jeske O."/>
            <person name="Boedeker C."/>
            <person name="Wiegand S."/>
            <person name="Breitling P."/>
            <person name="Kallscheuer N."/>
            <person name="Jogler M."/>
            <person name="Rohde M."/>
            <person name="Petersen J."/>
            <person name="Medema M.H."/>
            <person name="Surup F."/>
            <person name="Jogler C."/>
        </authorList>
    </citation>
    <scope>NUCLEOTIDE SEQUENCE [LARGE SCALE GENOMIC DNA]</scope>
    <source>
        <strain evidence="2 3">Mal15</strain>
    </source>
</reference>
<evidence type="ECO:0000313" key="3">
    <source>
        <dbReference type="Proteomes" id="UP000321353"/>
    </source>
</evidence>
<feature type="region of interest" description="Disordered" evidence="1">
    <location>
        <begin position="1"/>
        <end position="20"/>
    </location>
</feature>
<dbReference type="EMBL" id="CP036264">
    <property type="protein sequence ID" value="QEG02625.1"/>
    <property type="molecule type" value="Genomic_DNA"/>
</dbReference>
<proteinExistence type="predicted"/>
<dbReference type="AlphaFoldDB" id="A0A5B9MRT7"/>
<dbReference type="Proteomes" id="UP000321353">
    <property type="component" value="Chromosome"/>
</dbReference>